<dbReference type="EMBL" id="FOFV01000013">
    <property type="protein sequence ID" value="SER90807.1"/>
    <property type="molecule type" value="Genomic_DNA"/>
</dbReference>
<dbReference type="RefSeq" id="WP_089921578.1">
    <property type="nucleotide sequence ID" value="NZ_FOFV01000013.1"/>
</dbReference>
<gene>
    <name evidence="3" type="ORF">SAMN04488000_11372</name>
</gene>
<proteinExistence type="predicted"/>
<organism evidence="3 4">
    <name type="scientific">Lentzea albida</name>
    <dbReference type="NCBI Taxonomy" id="65499"/>
    <lineage>
        <taxon>Bacteria</taxon>
        <taxon>Bacillati</taxon>
        <taxon>Actinomycetota</taxon>
        <taxon>Actinomycetes</taxon>
        <taxon>Pseudonocardiales</taxon>
        <taxon>Pseudonocardiaceae</taxon>
        <taxon>Lentzea</taxon>
    </lineage>
</organism>
<keyword evidence="2" id="KW-1133">Transmembrane helix</keyword>
<dbReference type="OrthoDB" id="3673627at2"/>
<dbReference type="AlphaFoldDB" id="A0A1H9T163"/>
<evidence type="ECO:0000256" key="1">
    <source>
        <dbReference type="SAM" id="MobiDB-lite"/>
    </source>
</evidence>
<sequence length="406" mass="42622">MELKQAMETATAGLDVRPGFVGDVMAGGRRRQTRKLVTLTAVVALVAGATAGVVLTRPSSDDRASGIDARLTAPTAGDLSSSKDDVDRALDVWHNAQKSPTVGEGITDFSMASHVYWIGTTEDGPAAVVVQPVQVSGVPEPKPLVGLVAMGKVVDREVVIEPGEERGRYDLGSPSGTQVVLSLGKRLFLSQDPVRGQDNRLSREWREVAADAAGVAVVSARPQSKPVFVRADSPPRPDDFTAQPVRSKAETGQGRAFLPRSGLGWSTVNCKAESAPPTHSPAQVQEDLQRRALLDFLVGFDAAGSWEACAWTPDGRFAMAFEAFGQLYGALYTAQGTFSAGVVGGPAVKDTVAPVRLALPDGQGTIVADAGTLIGPEQRENVWLAPAGTTEVTVVRNGTPTVVPLP</sequence>
<evidence type="ECO:0000313" key="4">
    <source>
        <dbReference type="Proteomes" id="UP000199503"/>
    </source>
</evidence>
<dbReference type="STRING" id="65499.SAMN04488000_11372"/>
<reference evidence="4" key="1">
    <citation type="submission" date="2016-10" db="EMBL/GenBank/DDBJ databases">
        <authorList>
            <person name="Varghese N."/>
            <person name="Submissions S."/>
        </authorList>
    </citation>
    <scope>NUCLEOTIDE SEQUENCE [LARGE SCALE GENOMIC DNA]</scope>
    <source>
        <strain evidence="4">DSM 44437</strain>
    </source>
</reference>
<protein>
    <submittedName>
        <fullName evidence="3">Uncharacterized protein</fullName>
    </submittedName>
</protein>
<feature type="region of interest" description="Disordered" evidence="1">
    <location>
        <begin position="227"/>
        <end position="253"/>
    </location>
</feature>
<dbReference type="Proteomes" id="UP000199503">
    <property type="component" value="Unassembled WGS sequence"/>
</dbReference>
<keyword evidence="2" id="KW-0472">Membrane</keyword>
<keyword evidence="2" id="KW-0812">Transmembrane</keyword>
<accession>A0A1H9T163</accession>
<evidence type="ECO:0000313" key="3">
    <source>
        <dbReference type="EMBL" id="SER90807.1"/>
    </source>
</evidence>
<evidence type="ECO:0000256" key="2">
    <source>
        <dbReference type="SAM" id="Phobius"/>
    </source>
</evidence>
<name>A0A1H9T163_9PSEU</name>
<keyword evidence="4" id="KW-1185">Reference proteome</keyword>
<feature type="transmembrane region" description="Helical" evidence="2">
    <location>
        <begin position="36"/>
        <end position="55"/>
    </location>
</feature>